<feature type="region of interest" description="Disordered" evidence="5">
    <location>
        <begin position="787"/>
        <end position="826"/>
    </location>
</feature>
<feature type="compositionally biased region" description="Low complexity" evidence="5">
    <location>
        <begin position="197"/>
        <end position="210"/>
    </location>
</feature>
<feature type="domain" description="Rho-GAP" evidence="8">
    <location>
        <begin position="949"/>
        <end position="1144"/>
    </location>
</feature>
<organism evidence="9 10">
    <name type="scientific">Fistulina hepatica ATCC 64428</name>
    <dbReference type="NCBI Taxonomy" id="1128425"/>
    <lineage>
        <taxon>Eukaryota</taxon>
        <taxon>Fungi</taxon>
        <taxon>Dikarya</taxon>
        <taxon>Basidiomycota</taxon>
        <taxon>Agaricomycotina</taxon>
        <taxon>Agaricomycetes</taxon>
        <taxon>Agaricomycetidae</taxon>
        <taxon>Agaricales</taxon>
        <taxon>Fistulinaceae</taxon>
        <taxon>Fistulina</taxon>
    </lineage>
</organism>
<evidence type="ECO:0000259" key="7">
    <source>
        <dbReference type="PROSITE" id="PS50081"/>
    </source>
</evidence>
<feature type="compositionally biased region" description="Polar residues" evidence="5">
    <location>
        <begin position="249"/>
        <end position="266"/>
    </location>
</feature>
<evidence type="ECO:0000259" key="8">
    <source>
        <dbReference type="PROSITE" id="PS50238"/>
    </source>
</evidence>
<gene>
    <name evidence="9" type="ORF">FISHEDRAFT_51417</name>
</gene>
<accession>A0A0D7A375</accession>
<dbReference type="SMART" id="SM00324">
    <property type="entry name" value="RhoGAP"/>
    <property type="match status" value="1"/>
</dbReference>
<feature type="compositionally biased region" description="Low complexity" evidence="5">
    <location>
        <begin position="237"/>
        <end position="248"/>
    </location>
</feature>
<feature type="region of interest" description="Disordered" evidence="5">
    <location>
        <begin position="514"/>
        <end position="540"/>
    </location>
</feature>
<feature type="domain" description="Phorbol-ester/DAG-type" evidence="7">
    <location>
        <begin position="879"/>
        <end position="926"/>
    </location>
</feature>
<dbReference type="OrthoDB" id="79452at2759"/>
<evidence type="ECO:0000313" key="9">
    <source>
        <dbReference type="EMBL" id="KIY44346.1"/>
    </source>
</evidence>
<dbReference type="InterPro" id="IPR000198">
    <property type="entry name" value="RhoGAP_dom"/>
</dbReference>
<evidence type="ECO:0000259" key="6">
    <source>
        <dbReference type="PROSITE" id="PS50023"/>
    </source>
</evidence>
<evidence type="ECO:0000256" key="3">
    <source>
        <dbReference type="ARBA" id="ARBA00022833"/>
    </source>
</evidence>
<dbReference type="Gene3D" id="1.10.555.10">
    <property type="entry name" value="Rho GTPase activation protein"/>
    <property type="match status" value="1"/>
</dbReference>
<evidence type="ECO:0000256" key="4">
    <source>
        <dbReference type="PROSITE-ProRule" id="PRU00125"/>
    </source>
</evidence>
<dbReference type="SMART" id="SM00132">
    <property type="entry name" value="LIM"/>
    <property type="match status" value="2"/>
</dbReference>
<reference evidence="9 10" key="1">
    <citation type="journal article" date="2015" name="Fungal Genet. Biol.">
        <title>Evolution of novel wood decay mechanisms in Agaricales revealed by the genome sequences of Fistulina hepatica and Cylindrobasidium torrendii.</title>
        <authorList>
            <person name="Floudas D."/>
            <person name="Held B.W."/>
            <person name="Riley R."/>
            <person name="Nagy L.G."/>
            <person name="Koehler G."/>
            <person name="Ransdell A.S."/>
            <person name="Younus H."/>
            <person name="Chow J."/>
            <person name="Chiniquy J."/>
            <person name="Lipzen A."/>
            <person name="Tritt A."/>
            <person name="Sun H."/>
            <person name="Haridas S."/>
            <person name="LaButti K."/>
            <person name="Ohm R.A."/>
            <person name="Kues U."/>
            <person name="Blanchette R.A."/>
            <person name="Grigoriev I.V."/>
            <person name="Minto R.E."/>
            <person name="Hibbett D.S."/>
        </authorList>
    </citation>
    <scope>NUCLEOTIDE SEQUENCE [LARGE SCALE GENOMIC DNA]</scope>
    <source>
        <strain evidence="9 10">ATCC 64428</strain>
    </source>
</reference>
<dbReference type="GO" id="GO:0005096">
    <property type="term" value="F:GTPase activator activity"/>
    <property type="evidence" value="ECO:0007669"/>
    <property type="project" value="UniProtKB-KW"/>
</dbReference>
<dbReference type="SUPFAM" id="SSF57889">
    <property type="entry name" value="Cysteine-rich domain"/>
    <property type="match status" value="1"/>
</dbReference>
<dbReference type="Gene3D" id="3.30.60.20">
    <property type="match status" value="1"/>
</dbReference>
<feature type="compositionally biased region" description="Low complexity" evidence="5">
    <location>
        <begin position="351"/>
        <end position="374"/>
    </location>
</feature>
<dbReference type="FunFam" id="1.10.555.10:FF:000043">
    <property type="entry name" value="Rho GTPase activator Rga"/>
    <property type="match status" value="1"/>
</dbReference>
<evidence type="ECO:0000313" key="10">
    <source>
        <dbReference type="Proteomes" id="UP000054144"/>
    </source>
</evidence>
<dbReference type="GO" id="GO:0046872">
    <property type="term" value="F:metal ion binding"/>
    <property type="evidence" value="ECO:0007669"/>
    <property type="project" value="UniProtKB-KW"/>
</dbReference>
<dbReference type="PROSITE" id="PS00478">
    <property type="entry name" value="LIM_DOMAIN_1"/>
    <property type="match status" value="2"/>
</dbReference>
<proteinExistence type="predicted"/>
<dbReference type="PROSITE" id="PS50081">
    <property type="entry name" value="ZF_DAG_PE_2"/>
    <property type="match status" value="1"/>
</dbReference>
<dbReference type="PROSITE" id="PS00479">
    <property type="entry name" value="ZF_DAG_PE_1"/>
    <property type="match status" value="1"/>
</dbReference>
<name>A0A0D7A375_9AGAR</name>
<evidence type="ECO:0000256" key="1">
    <source>
        <dbReference type="ARBA" id="ARBA00022468"/>
    </source>
</evidence>
<feature type="compositionally biased region" description="Basic and acidic residues" evidence="5">
    <location>
        <begin position="375"/>
        <end position="384"/>
    </location>
</feature>
<keyword evidence="4" id="KW-0440">LIM domain</keyword>
<dbReference type="PANTHER" id="PTHR46075:SF2">
    <property type="entry name" value="RHO GTPASE ACTIVATING PROTEIN AT 5A, ISOFORM A"/>
    <property type="match status" value="1"/>
</dbReference>
<dbReference type="InterPro" id="IPR046349">
    <property type="entry name" value="C1-like_sf"/>
</dbReference>
<sequence>MEDRICPGCSRSALSETGGLVVAFGSSLFHVECFKCAKCGNQVTADTNLLLLSDGSPICANCSYNCFVCSQPILDEAIMTGDESYHAHCFRCKVCKSRIDELLFAKTSQGIYCMNCHNDRMIRIRKHAQRKNERETQRRNERDRAAAAAATASAGGSLSSKTYDRDANHAHANGNTSTKSESDVVRPLKQKSVIEGLDASSSNGLSSKLSVAESRRRKRGSINPGLTLSSNMFSAVPPSNGSLSPLSLTFRQSPPVNTESELTDSASPARGSRRSTLNGEDQTIVIHPPVRKDSINYKQQTLESPRISLNDRVHDDIADDPASPPVNNGTSSRSSSRQSPNQPLPTHSAARPTSPWSMRSRSRSPSLSRAPSPLRRVDVPRGVESESENEGEIHKDGESNEGFASHSSAGSSESESSSPIQDLDIHGASAVRTSYPTFITPALPPIRFSMNPGDFSELFAGAEASSVAPKAGAPLNLAALMTPIDEKFVSKEDSIVPATAGSADTAVQSIATVTEKKAGRERTAESNDADEPTQERESFAPRITISVTQPTNLSLRHDHADVVMTRLQEALADTNERGAQQLKLDRAFVEAILDVWESKKKEITDMKARLDGIRRTSKQYIDGLSVAQTEYDRELNSRRDAEAEVTRLRVLLSGQTVRLAALSSDTRRQEMRQQVTKEMDERLSGLQYDLSKLKVQRDMTLAEVEELAAASKSPDTPVDPQPLSRRMTMRLDNLKKEYQHQLVPLTQQKEAMVREIVELKAVRDLFLEETTALNARNEQLAQLSAQYSRKVDLSTGSDSRSSRRPESGPGSNVIPPLTPQKDVTPQRMLRSNSLKKRHAKPEHLISAPLSNASTKFGWARGNKMKEQPPPSSYSSKAAQHNFQELSTLRFTRCDHCGDKMWGSQLKCTLCNVAVHVRCVIHVQMPCNYSQNGREENPAPAPLPPSMFGRHLIEQVHADAKGGDRTVPVIVEKCIDAVEHNGMDYEGIYRKSGGASQNKAITQLFERGDYDTIDLRDEERFNDITSVTSVLKTYLRSLPVPLLTYDLHDQFMSAIQLKDAGSKAKTLSELVSKLPVEHYCTLRSLMMHLYRIQEKPEFNKMNARNLGVVFGPTLMRSSDPAAEFNDMAGKALTIEWLVENAHTVFSQGNQALRSNGH</sequence>
<dbReference type="InterPro" id="IPR001781">
    <property type="entry name" value="Znf_LIM"/>
</dbReference>
<dbReference type="Pfam" id="PF00130">
    <property type="entry name" value="C1_1"/>
    <property type="match status" value="1"/>
</dbReference>
<dbReference type="Gene3D" id="2.10.110.10">
    <property type="entry name" value="Cysteine Rich Protein"/>
    <property type="match status" value="2"/>
</dbReference>
<evidence type="ECO:0000256" key="5">
    <source>
        <dbReference type="SAM" id="MobiDB-lite"/>
    </source>
</evidence>
<keyword evidence="3 4" id="KW-0862">Zinc</keyword>
<feature type="compositionally biased region" description="Low complexity" evidence="5">
    <location>
        <begin position="404"/>
        <end position="418"/>
    </location>
</feature>
<dbReference type="SMART" id="SM00109">
    <property type="entry name" value="C1"/>
    <property type="match status" value="1"/>
</dbReference>
<feature type="compositionally biased region" description="Polar residues" evidence="5">
    <location>
        <begin position="224"/>
        <end position="233"/>
    </location>
</feature>
<dbReference type="Pfam" id="PF00412">
    <property type="entry name" value="LIM"/>
    <property type="match status" value="1"/>
</dbReference>
<keyword evidence="2 4" id="KW-0479">Metal-binding</keyword>
<dbReference type="SUPFAM" id="SSF48350">
    <property type="entry name" value="GTPase activation domain, GAP"/>
    <property type="match status" value="1"/>
</dbReference>
<dbReference type="InterPro" id="IPR008936">
    <property type="entry name" value="Rho_GTPase_activation_prot"/>
</dbReference>
<dbReference type="EMBL" id="KN882092">
    <property type="protein sequence ID" value="KIY44346.1"/>
    <property type="molecule type" value="Genomic_DNA"/>
</dbReference>
<dbReference type="CDD" id="cd00029">
    <property type="entry name" value="C1"/>
    <property type="match status" value="1"/>
</dbReference>
<feature type="domain" description="LIM zinc-binding" evidence="6">
    <location>
        <begin position="64"/>
        <end position="123"/>
    </location>
</feature>
<dbReference type="PROSITE" id="PS50238">
    <property type="entry name" value="RHOGAP"/>
    <property type="match status" value="1"/>
</dbReference>
<feature type="compositionally biased region" description="Basic and acidic residues" evidence="5">
    <location>
        <begin position="514"/>
        <end position="525"/>
    </location>
</feature>
<dbReference type="GO" id="GO:0007165">
    <property type="term" value="P:signal transduction"/>
    <property type="evidence" value="ECO:0007669"/>
    <property type="project" value="InterPro"/>
</dbReference>
<keyword evidence="10" id="KW-1185">Reference proteome</keyword>
<dbReference type="CDD" id="cd09395">
    <property type="entry name" value="LIM2_Rga"/>
    <property type="match status" value="1"/>
</dbReference>
<keyword evidence="1" id="KW-0343">GTPase activation</keyword>
<dbReference type="InterPro" id="IPR002219">
    <property type="entry name" value="PKC_DAG/PE"/>
</dbReference>
<dbReference type="InterPro" id="IPR051854">
    <property type="entry name" value="Rho-type_GAP"/>
</dbReference>
<dbReference type="AlphaFoldDB" id="A0A0D7A375"/>
<feature type="region of interest" description="Disordered" evidence="5">
    <location>
        <begin position="127"/>
        <end position="297"/>
    </location>
</feature>
<feature type="compositionally biased region" description="Low complexity" evidence="5">
    <location>
        <begin position="146"/>
        <end position="160"/>
    </location>
</feature>
<protein>
    <submittedName>
        <fullName evidence="9">RhoGAP-domain-containing protein</fullName>
    </submittedName>
</protein>
<dbReference type="PANTHER" id="PTHR46075">
    <property type="entry name" value="CHIMERIN FAMILY MEMBER"/>
    <property type="match status" value="1"/>
</dbReference>
<dbReference type="Proteomes" id="UP000054144">
    <property type="component" value="Unassembled WGS sequence"/>
</dbReference>
<evidence type="ECO:0000256" key="2">
    <source>
        <dbReference type="ARBA" id="ARBA00022723"/>
    </source>
</evidence>
<feature type="compositionally biased region" description="Basic and acidic residues" evidence="5">
    <location>
        <begin position="130"/>
        <end position="145"/>
    </location>
</feature>
<dbReference type="CDD" id="cd00159">
    <property type="entry name" value="RhoGAP"/>
    <property type="match status" value="1"/>
</dbReference>
<dbReference type="Pfam" id="PF00620">
    <property type="entry name" value="RhoGAP"/>
    <property type="match status" value="1"/>
</dbReference>
<feature type="region of interest" description="Disordered" evidence="5">
    <location>
        <begin position="314"/>
        <end position="421"/>
    </location>
</feature>
<dbReference type="PROSITE" id="PS50023">
    <property type="entry name" value="LIM_DOMAIN_2"/>
    <property type="match status" value="1"/>
</dbReference>